<gene>
    <name evidence="8" type="primary">dnaX</name>
    <name evidence="10" type="ordered locus">Theam_0994</name>
</gene>
<keyword evidence="8" id="KW-0808">Transferase</keyword>
<dbReference type="InterPro" id="IPR003593">
    <property type="entry name" value="AAA+_ATPase"/>
</dbReference>
<dbReference type="SUPFAM" id="SSF52540">
    <property type="entry name" value="P-loop containing nucleoside triphosphate hydrolases"/>
    <property type="match status" value="1"/>
</dbReference>
<dbReference type="InterPro" id="IPR012763">
    <property type="entry name" value="DNA_pol_III_sug/sutau_N"/>
</dbReference>
<evidence type="ECO:0000256" key="4">
    <source>
        <dbReference type="ARBA" id="ARBA00022833"/>
    </source>
</evidence>
<dbReference type="NCBIfam" id="TIGR02397">
    <property type="entry name" value="dnaX_nterm"/>
    <property type="match status" value="1"/>
</dbReference>
<dbReference type="RefSeq" id="WP_013537747.1">
    <property type="nucleotide sequence ID" value="NC_014926.1"/>
</dbReference>
<keyword evidence="3 8" id="KW-0547">Nucleotide-binding</keyword>
<dbReference type="Proteomes" id="UP000006362">
    <property type="component" value="Chromosome"/>
</dbReference>
<feature type="domain" description="AAA+ ATPase" evidence="9">
    <location>
        <begin position="37"/>
        <end position="179"/>
    </location>
</feature>
<evidence type="ECO:0000313" key="10">
    <source>
        <dbReference type="EMBL" id="ADU96961.1"/>
    </source>
</evidence>
<dbReference type="PANTHER" id="PTHR11669">
    <property type="entry name" value="REPLICATION FACTOR C / DNA POLYMERASE III GAMMA-TAU SUBUNIT"/>
    <property type="match status" value="1"/>
</dbReference>
<dbReference type="FunFam" id="1.10.8.60:FF:000013">
    <property type="entry name" value="DNA polymerase III subunit gamma/tau"/>
    <property type="match status" value="1"/>
</dbReference>
<dbReference type="Gene3D" id="1.10.8.60">
    <property type="match status" value="1"/>
</dbReference>
<dbReference type="AlphaFoldDB" id="E8T266"/>
<evidence type="ECO:0000259" key="9">
    <source>
        <dbReference type="SMART" id="SM00382"/>
    </source>
</evidence>
<dbReference type="InterPro" id="IPR027417">
    <property type="entry name" value="P-loop_NTPase"/>
</dbReference>
<dbReference type="EC" id="2.7.7.7" evidence="8"/>
<keyword evidence="8" id="KW-0548">Nucleotidyltransferase</keyword>
<dbReference type="KEGG" id="tam:Theam_0994"/>
<evidence type="ECO:0000256" key="3">
    <source>
        <dbReference type="ARBA" id="ARBA00022741"/>
    </source>
</evidence>
<dbReference type="GO" id="GO:0008408">
    <property type="term" value="F:3'-5' exonuclease activity"/>
    <property type="evidence" value="ECO:0007669"/>
    <property type="project" value="InterPro"/>
</dbReference>
<dbReference type="SMART" id="SM00382">
    <property type="entry name" value="AAA"/>
    <property type="match status" value="1"/>
</dbReference>
<dbReference type="InterPro" id="IPR050238">
    <property type="entry name" value="DNA_Rep/Repair_Clamp_Loader"/>
</dbReference>
<keyword evidence="5 8" id="KW-0067">ATP-binding</keyword>
<dbReference type="InterPro" id="IPR008921">
    <property type="entry name" value="DNA_pol3_clamp-load_cplx_C"/>
</dbReference>
<dbReference type="GO" id="GO:0009360">
    <property type="term" value="C:DNA polymerase III complex"/>
    <property type="evidence" value="ECO:0007669"/>
    <property type="project" value="InterPro"/>
</dbReference>
<evidence type="ECO:0000256" key="8">
    <source>
        <dbReference type="RuleBase" id="RU364063"/>
    </source>
</evidence>
<evidence type="ECO:0000256" key="5">
    <source>
        <dbReference type="ARBA" id="ARBA00022840"/>
    </source>
</evidence>
<dbReference type="EMBL" id="CP002444">
    <property type="protein sequence ID" value="ADU96961.1"/>
    <property type="molecule type" value="Genomic_DNA"/>
</dbReference>
<evidence type="ECO:0000256" key="7">
    <source>
        <dbReference type="ARBA" id="ARBA00049244"/>
    </source>
</evidence>
<dbReference type="SUPFAM" id="SSF48019">
    <property type="entry name" value="post-AAA+ oligomerization domain-like"/>
    <property type="match status" value="1"/>
</dbReference>
<sequence>MAYLAIPRKYRPQRFDQVVGQDFITKTLKNAIKSGRFAHAYIFAGPRGVGKTTTARIVAKALNCENPTDGEPCNSCPQCLEISKGAHPDVIEVDAATNRGIDQIRELRESVHYAPARGKRKVYIIDEFHMLTKEAFNALLKTLEEPPEHAVFILATTEIDKIPPTILSRCQKFLFRKVPRELIVETLERICRSEGVEFDREALELIAVASEGCIRDAESLLDQAIALGGGRVDSKVVSEFLGVLTGRELRNLLQTAFKGDKAELRTQVKRLEELGYNPLFVVKQLLSWLEEELFRTTTFSEEEVNAAFQLLSECYRSLQNHPQPYTALLFYLFRLSYFKDVKRLSELLSGGISLTVPAQSPEKKTAHDPLNSLIHSVKDLGNLVEVTAKSEIAYRMLNEQLALLRERFKKEVKLLPPSKRERSKRELSPESNDKIDLMVRLLNAKVISVRPKERDENSDS</sequence>
<dbReference type="Pfam" id="PF13177">
    <property type="entry name" value="DNA_pol3_delta2"/>
    <property type="match status" value="1"/>
</dbReference>
<dbReference type="GO" id="GO:0006261">
    <property type="term" value="P:DNA-templated DNA replication"/>
    <property type="evidence" value="ECO:0007669"/>
    <property type="project" value="TreeGrafter"/>
</dbReference>
<dbReference type="GO" id="GO:0003677">
    <property type="term" value="F:DNA binding"/>
    <property type="evidence" value="ECO:0007669"/>
    <property type="project" value="InterPro"/>
</dbReference>
<comment type="catalytic activity">
    <reaction evidence="7 8">
        <text>DNA(n) + a 2'-deoxyribonucleoside 5'-triphosphate = DNA(n+1) + diphosphate</text>
        <dbReference type="Rhea" id="RHEA:22508"/>
        <dbReference type="Rhea" id="RHEA-COMP:17339"/>
        <dbReference type="Rhea" id="RHEA-COMP:17340"/>
        <dbReference type="ChEBI" id="CHEBI:33019"/>
        <dbReference type="ChEBI" id="CHEBI:61560"/>
        <dbReference type="ChEBI" id="CHEBI:173112"/>
        <dbReference type="EC" id="2.7.7.7"/>
    </reaction>
</comment>
<comment type="function">
    <text evidence="8">DNA polymerase III is a complex, multichain enzyme responsible for most of the replicative synthesis in bacteria. This DNA polymerase also exhibits 3' to 5' exonuclease activity.</text>
</comment>
<comment type="subunit">
    <text evidence="8">DNA polymerase III contains a core (composed of alpha, epsilon and theta chains) that associates with a tau subunit. This core dimerizes to form the POLIII' complex. PolIII' associates with the gamma complex (composed of gamma, delta, delta', psi and chi chains) and with the beta chain to form the complete DNA polymerase III complex.</text>
</comment>
<dbReference type="eggNOG" id="COG2812">
    <property type="taxonomic scope" value="Bacteria"/>
</dbReference>
<dbReference type="FunFam" id="3.40.50.300:FF:000014">
    <property type="entry name" value="DNA polymerase III subunit gamma/tau"/>
    <property type="match status" value="1"/>
</dbReference>
<proteinExistence type="inferred from homology"/>
<dbReference type="Gene3D" id="3.40.50.300">
    <property type="entry name" value="P-loop containing nucleotide triphosphate hydrolases"/>
    <property type="match status" value="1"/>
</dbReference>
<dbReference type="InterPro" id="IPR001270">
    <property type="entry name" value="ClpA/B"/>
</dbReference>
<dbReference type="GO" id="GO:0005524">
    <property type="term" value="F:ATP binding"/>
    <property type="evidence" value="ECO:0007669"/>
    <property type="project" value="UniProtKB-KW"/>
</dbReference>
<accession>E8T266</accession>
<keyword evidence="11" id="KW-1185">Reference proteome</keyword>
<organism evidence="10 11">
    <name type="scientific">Thermovibrio ammonificans (strain DSM 15698 / JCM 12110 / HB-1)</name>
    <dbReference type="NCBI Taxonomy" id="648996"/>
    <lineage>
        <taxon>Bacteria</taxon>
        <taxon>Pseudomonadati</taxon>
        <taxon>Aquificota</taxon>
        <taxon>Aquificia</taxon>
        <taxon>Desulfurobacteriales</taxon>
        <taxon>Desulfurobacteriaceae</taxon>
        <taxon>Thermovibrio</taxon>
    </lineage>
</organism>
<dbReference type="PANTHER" id="PTHR11669:SF0">
    <property type="entry name" value="PROTEIN STICHEL-LIKE 2"/>
    <property type="match status" value="1"/>
</dbReference>
<evidence type="ECO:0000313" key="11">
    <source>
        <dbReference type="Proteomes" id="UP000006362"/>
    </source>
</evidence>
<dbReference type="Pfam" id="PF22608">
    <property type="entry name" value="DNAX_ATPase_lid"/>
    <property type="match status" value="1"/>
</dbReference>
<dbReference type="STRING" id="648996.Theam_0994"/>
<keyword evidence="6 8" id="KW-0239">DNA-directed DNA polymerase</keyword>
<reference evidence="10" key="1">
    <citation type="submission" date="2011-01" db="EMBL/GenBank/DDBJ databases">
        <title>Complete sequence of chromosome of Thermovibrio ammonificans HB-1.</title>
        <authorList>
            <consortium name="US DOE Joint Genome Institute"/>
            <person name="Lucas S."/>
            <person name="Copeland A."/>
            <person name="Lapidus A."/>
            <person name="Cheng J.-F."/>
            <person name="Goodwin L."/>
            <person name="Pitluck S."/>
            <person name="Davenport K."/>
            <person name="Detter J.C."/>
            <person name="Han C."/>
            <person name="Tapia R."/>
            <person name="Land M."/>
            <person name="Hauser L."/>
            <person name="Kyrpides N."/>
            <person name="Ivanova N."/>
            <person name="Ovchinnikova G."/>
            <person name="Vetriani C."/>
            <person name="Woyke T."/>
        </authorList>
    </citation>
    <scope>NUCLEOTIDE SEQUENCE [LARGE SCALE GENOMIC DNA]</scope>
    <source>
        <strain evidence="10">HB-1</strain>
    </source>
</reference>
<dbReference type="GO" id="GO:0046872">
    <property type="term" value="F:metal ion binding"/>
    <property type="evidence" value="ECO:0007669"/>
    <property type="project" value="UniProtKB-KW"/>
</dbReference>
<protein>
    <recommendedName>
        <fullName evidence="8">DNA polymerase III subunit gamma/tau</fullName>
        <ecNumber evidence="8">2.7.7.7</ecNumber>
    </recommendedName>
</protein>
<evidence type="ECO:0000256" key="2">
    <source>
        <dbReference type="ARBA" id="ARBA00022723"/>
    </source>
</evidence>
<dbReference type="OrthoDB" id="9810148at2"/>
<dbReference type="PRINTS" id="PR00300">
    <property type="entry name" value="CLPPROTEASEA"/>
</dbReference>
<keyword evidence="2" id="KW-0479">Metal-binding</keyword>
<evidence type="ECO:0000256" key="1">
    <source>
        <dbReference type="ARBA" id="ARBA00006360"/>
    </source>
</evidence>
<dbReference type="CDD" id="cd00009">
    <property type="entry name" value="AAA"/>
    <property type="match status" value="1"/>
</dbReference>
<dbReference type="GO" id="GO:0003887">
    <property type="term" value="F:DNA-directed DNA polymerase activity"/>
    <property type="evidence" value="ECO:0007669"/>
    <property type="project" value="UniProtKB-KW"/>
</dbReference>
<evidence type="ECO:0000256" key="6">
    <source>
        <dbReference type="ARBA" id="ARBA00022932"/>
    </source>
</evidence>
<dbReference type="CDD" id="cd18137">
    <property type="entry name" value="HLD_clamp_pol_III_gamma_tau"/>
    <property type="match status" value="1"/>
</dbReference>
<dbReference type="HOGENOM" id="CLU_006229_0_8_0"/>
<dbReference type="NCBIfam" id="NF004046">
    <property type="entry name" value="PRK05563.1"/>
    <property type="match status" value="1"/>
</dbReference>
<keyword evidence="4" id="KW-0862">Zinc</keyword>
<comment type="similarity">
    <text evidence="1 8">Belongs to the DnaX/STICHEL family.</text>
</comment>
<dbReference type="NCBIfam" id="TIGR00678">
    <property type="entry name" value="holB"/>
    <property type="match status" value="1"/>
</dbReference>
<dbReference type="InterPro" id="IPR045085">
    <property type="entry name" value="HLD_clamp_pol_III_gamma_tau"/>
</dbReference>
<keyword evidence="8" id="KW-0235">DNA replication</keyword>
<dbReference type="InterPro" id="IPR004622">
    <property type="entry name" value="DNA_pol_HolB"/>
</dbReference>
<name>E8T266_THEA1</name>